<protein>
    <submittedName>
        <fullName evidence="1">Uncharacterized protein</fullName>
    </submittedName>
</protein>
<gene>
    <name evidence="1" type="ORF">SCP_0803820</name>
</gene>
<dbReference type="InParanoid" id="A0A401GUK0"/>
<sequence>MAHSLKKKFEKALHFRDKNAAELEELESTLHSNDMPLDEWKRHEKEFQDYVVSPHPRCKTMKSPYQPEEDTAPTTKDVLVALGAAEKQSGEKRKHGDSDGLEDGGARSMAANLGALLIIAIDLERQQKALKLAVEDNRKAPSAQKEHSIDEARQKLVDKMDTWFANHTAVFGPMIAMLKEELTDVAWPSREPCDPEDQILPIPSIYPEAVQNHSAFMTFTSAERLLRQAQANEALRDIRNKLGLQAFLFRKTAGTFSQSAKTRSGKILQTTRDKIDELCVEYECAREKLNILGEPLDSHNYQPLTTPDCQPLKLWHDQEMPGQQKKEIPWIWRDGAYRGTNVNSWANEATRIEWFRASARTMRWTEEWWKGESEKGGYDLVSRGAAAFAARQAAMYARLLHDARKHIPEHLHIPLANTNIMVLSVTQIDTQLNSGMPSFSIEDVDD</sequence>
<dbReference type="GeneID" id="38782777"/>
<name>A0A401GUK0_9APHY</name>
<dbReference type="OrthoDB" id="2742161at2759"/>
<dbReference type="EMBL" id="BFAD01000008">
    <property type="protein sequence ID" value="GBE85860.1"/>
    <property type="molecule type" value="Genomic_DNA"/>
</dbReference>
<proteinExistence type="predicted"/>
<comment type="caution">
    <text evidence="1">The sequence shown here is derived from an EMBL/GenBank/DDBJ whole genome shotgun (WGS) entry which is preliminary data.</text>
</comment>
<keyword evidence="2" id="KW-1185">Reference proteome</keyword>
<evidence type="ECO:0000313" key="1">
    <source>
        <dbReference type="EMBL" id="GBE85860.1"/>
    </source>
</evidence>
<dbReference type="RefSeq" id="XP_027616773.1">
    <property type="nucleotide sequence ID" value="XM_027760972.1"/>
</dbReference>
<dbReference type="AlphaFoldDB" id="A0A401GUK0"/>
<organism evidence="1 2">
    <name type="scientific">Sparassis crispa</name>
    <dbReference type="NCBI Taxonomy" id="139825"/>
    <lineage>
        <taxon>Eukaryota</taxon>
        <taxon>Fungi</taxon>
        <taxon>Dikarya</taxon>
        <taxon>Basidiomycota</taxon>
        <taxon>Agaricomycotina</taxon>
        <taxon>Agaricomycetes</taxon>
        <taxon>Polyporales</taxon>
        <taxon>Sparassidaceae</taxon>
        <taxon>Sparassis</taxon>
    </lineage>
</organism>
<dbReference type="Proteomes" id="UP000287166">
    <property type="component" value="Unassembled WGS sequence"/>
</dbReference>
<reference evidence="1 2" key="1">
    <citation type="journal article" date="2018" name="Sci. Rep.">
        <title>Genome sequence of the cauliflower mushroom Sparassis crispa (Hanabiratake) and its association with beneficial usage.</title>
        <authorList>
            <person name="Kiyama R."/>
            <person name="Furutani Y."/>
            <person name="Kawaguchi K."/>
            <person name="Nakanishi T."/>
        </authorList>
    </citation>
    <scope>NUCLEOTIDE SEQUENCE [LARGE SCALE GENOMIC DNA]</scope>
</reference>
<accession>A0A401GUK0</accession>
<evidence type="ECO:0000313" key="2">
    <source>
        <dbReference type="Proteomes" id="UP000287166"/>
    </source>
</evidence>